<evidence type="ECO:0000313" key="7">
    <source>
        <dbReference type="Proteomes" id="UP000294894"/>
    </source>
</evidence>
<sequence length="279" mass="29773">MTATTTTETDTAAHPAPAPDVRPAAIRAEGVSLGYAGEPVVEGVDIDVSPGEILVVLGHSGCGKSTLLRAFAGLLRPLAGRIVADGADVTGPAAERALVFQDDALLPWRTARRNVELPLQLHGVARRERRRVADEWLERVGLSRYAERLPGQLSGGMRQRVQLARALAGSPGLICMDEPFGALDAQTRGSMQQLLVETWAASGCTVVFVTHDVDEALVLADRVVVLGRHGVVAEHRIDHPRDSARPPAAEQRAEILAALSRTQSLAPISPRTDPRKDVA</sequence>
<dbReference type="InterPro" id="IPR017871">
    <property type="entry name" value="ABC_transporter-like_CS"/>
</dbReference>
<dbReference type="Gene3D" id="3.40.50.300">
    <property type="entry name" value="P-loop containing nucleotide triphosphate hydrolases"/>
    <property type="match status" value="1"/>
</dbReference>
<dbReference type="GO" id="GO:0016887">
    <property type="term" value="F:ATP hydrolysis activity"/>
    <property type="evidence" value="ECO:0007669"/>
    <property type="project" value="InterPro"/>
</dbReference>
<dbReference type="EMBL" id="CP038267">
    <property type="protein sequence ID" value="QBR92183.1"/>
    <property type="molecule type" value="Genomic_DNA"/>
</dbReference>
<dbReference type="InterPro" id="IPR003593">
    <property type="entry name" value="AAA+_ATPase"/>
</dbReference>
<dbReference type="PANTHER" id="PTHR42788:SF13">
    <property type="entry name" value="ALIPHATIC SULFONATES IMPORT ATP-BINDING PROTEIN SSUB"/>
    <property type="match status" value="1"/>
</dbReference>
<evidence type="ECO:0000256" key="2">
    <source>
        <dbReference type="ARBA" id="ARBA00022741"/>
    </source>
</evidence>
<dbReference type="SUPFAM" id="SSF52540">
    <property type="entry name" value="P-loop containing nucleoside triphosphate hydrolases"/>
    <property type="match status" value="1"/>
</dbReference>
<evidence type="ECO:0000256" key="4">
    <source>
        <dbReference type="SAM" id="MobiDB-lite"/>
    </source>
</evidence>
<evidence type="ECO:0000313" key="6">
    <source>
        <dbReference type="EMBL" id="QBR92183.1"/>
    </source>
</evidence>
<dbReference type="RefSeq" id="WP_135075949.1">
    <property type="nucleotide sequence ID" value="NZ_CP038267.1"/>
</dbReference>
<feature type="region of interest" description="Disordered" evidence="4">
    <location>
        <begin position="260"/>
        <end position="279"/>
    </location>
</feature>
<dbReference type="InterPro" id="IPR027417">
    <property type="entry name" value="P-loop_NTPase"/>
</dbReference>
<dbReference type="Pfam" id="PF00005">
    <property type="entry name" value="ABC_tran"/>
    <property type="match status" value="1"/>
</dbReference>
<dbReference type="AlphaFoldDB" id="A0A4P7GJU6"/>
<dbReference type="InterPro" id="IPR050166">
    <property type="entry name" value="ABC_transporter_ATP-bind"/>
</dbReference>
<accession>A0A4P7GJU6</accession>
<organism evidence="6 7">
    <name type="scientific">Nocardioides euryhalodurans</name>
    <dbReference type="NCBI Taxonomy" id="2518370"/>
    <lineage>
        <taxon>Bacteria</taxon>
        <taxon>Bacillati</taxon>
        <taxon>Actinomycetota</taxon>
        <taxon>Actinomycetes</taxon>
        <taxon>Propionibacteriales</taxon>
        <taxon>Nocardioidaceae</taxon>
        <taxon>Nocardioides</taxon>
    </lineage>
</organism>
<dbReference type="KEGG" id="noy:EXE57_07705"/>
<evidence type="ECO:0000259" key="5">
    <source>
        <dbReference type="PROSITE" id="PS50893"/>
    </source>
</evidence>
<feature type="compositionally biased region" description="Low complexity" evidence="4">
    <location>
        <begin position="1"/>
        <end position="15"/>
    </location>
</feature>
<feature type="region of interest" description="Disordered" evidence="4">
    <location>
        <begin position="1"/>
        <end position="23"/>
    </location>
</feature>
<dbReference type="PANTHER" id="PTHR42788">
    <property type="entry name" value="TAURINE IMPORT ATP-BINDING PROTEIN-RELATED"/>
    <property type="match status" value="1"/>
</dbReference>
<proteinExistence type="predicted"/>
<protein>
    <submittedName>
        <fullName evidence="6">ABC transporter ATP-binding protein</fullName>
    </submittedName>
</protein>
<evidence type="ECO:0000256" key="3">
    <source>
        <dbReference type="ARBA" id="ARBA00022840"/>
    </source>
</evidence>
<dbReference type="GO" id="GO:0005524">
    <property type="term" value="F:ATP binding"/>
    <property type="evidence" value="ECO:0007669"/>
    <property type="project" value="UniProtKB-KW"/>
</dbReference>
<keyword evidence="1" id="KW-0813">Transport</keyword>
<evidence type="ECO:0000256" key="1">
    <source>
        <dbReference type="ARBA" id="ARBA00022448"/>
    </source>
</evidence>
<dbReference type="InterPro" id="IPR003439">
    <property type="entry name" value="ABC_transporter-like_ATP-bd"/>
</dbReference>
<dbReference type="PROSITE" id="PS50893">
    <property type="entry name" value="ABC_TRANSPORTER_2"/>
    <property type="match status" value="1"/>
</dbReference>
<name>A0A4P7GJU6_9ACTN</name>
<dbReference type="OrthoDB" id="8773773at2"/>
<dbReference type="SMART" id="SM00382">
    <property type="entry name" value="AAA"/>
    <property type="match status" value="1"/>
</dbReference>
<keyword evidence="3 6" id="KW-0067">ATP-binding</keyword>
<keyword evidence="7" id="KW-1185">Reference proteome</keyword>
<gene>
    <name evidence="6" type="ORF">EXE57_07705</name>
</gene>
<feature type="domain" description="ABC transporter" evidence="5">
    <location>
        <begin position="26"/>
        <end position="253"/>
    </location>
</feature>
<reference evidence="6 7" key="1">
    <citation type="submission" date="2019-03" db="EMBL/GenBank/DDBJ databases">
        <title>Three New Species of Nocardioides, Nocardioides euryhalodurans sp. nov., Nocardioides seonyuensis sp. nov. and Nocardioides eburneoflavus sp. nov., Iolated from Soil.</title>
        <authorList>
            <person name="Roh S.G."/>
            <person name="Lee C."/>
            <person name="Kim M.-K."/>
            <person name="Kim S.B."/>
        </authorList>
    </citation>
    <scope>NUCLEOTIDE SEQUENCE [LARGE SCALE GENOMIC DNA]</scope>
    <source>
        <strain evidence="6 7">MMS17-SY117</strain>
    </source>
</reference>
<dbReference type="PROSITE" id="PS00211">
    <property type="entry name" value="ABC_TRANSPORTER_1"/>
    <property type="match status" value="1"/>
</dbReference>
<keyword evidence="2" id="KW-0547">Nucleotide-binding</keyword>
<dbReference type="Proteomes" id="UP000294894">
    <property type="component" value="Chromosome"/>
</dbReference>
<dbReference type="CDD" id="cd03293">
    <property type="entry name" value="ABC_NrtD_SsuB_transporters"/>
    <property type="match status" value="1"/>
</dbReference>